<name>A0A0G4NDQ2_VERLO</name>
<evidence type="ECO:0000313" key="2">
    <source>
        <dbReference type="EMBL" id="CRK44410.1"/>
    </source>
</evidence>
<feature type="region of interest" description="Disordered" evidence="1">
    <location>
        <begin position="106"/>
        <end position="127"/>
    </location>
</feature>
<sequence length="127" mass="14074">VCGGQRSAYQGWRFQRSQPGSRQVDEGCQRSCRYPGRPVHRGSRQGSAQELREIPNRRHASHHGEAEGEEAGHSRCARRRSGPGFPCHFPDGVYGGYCGLFVAQEPSGQGGNHEISHPVLENHTRRS</sequence>
<gene>
    <name evidence="2" type="ORF">BN1723_019429</name>
</gene>
<reference evidence="3" key="1">
    <citation type="submission" date="2015-05" db="EMBL/GenBank/DDBJ databases">
        <authorList>
            <person name="Fogelqvist Johan"/>
        </authorList>
    </citation>
    <scope>NUCLEOTIDE SEQUENCE [LARGE SCALE GENOMIC DNA]</scope>
</reference>
<feature type="compositionally biased region" description="Basic and acidic residues" evidence="1">
    <location>
        <begin position="114"/>
        <end position="127"/>
    </location>
</feature>
<feature type="region of interest" description="Disordered" evidence="1">
    <location>
        <begin position="1"/>
        <end position="77"/>
    </location>
</feature>
<feature type="compositionally biased region" description="Basic and acidic residues" evidence="1">
    <location>
        <begin position="50"/>
        <end position="73"/>
    </location>
</feature>
<proteinExistence type="predicted"/>
<dbReference type="Proteomes" id="UP000045706">
    <property type="component" value="Unassembled WGS sequence"/>
</dbReference>
<dbReference type="EMBL" id="CVQI01033973">
    <property type="protein sequence ID" value="CRK44410.1"/>
    <property type="molecule type" value="Genomic_DNA"/>
</dbReference>
<organism evidence="2 3">
    <name type="scientific">Verticillium longisporum</name>
    <name type="common">Verticillium dahliae var. longisporum</name>
    <dbReference type="NCBI Taxonomy" id="100787"/>
    <lineage>
        <taxon>Eukaryota</taxon>
        <taxon>Fungi</taxon>
        <taxon>Dikarya</taxon>
        <taxon>Ascomycota</taxon>
        <taxon>Pezizomycotina</taxon>
        <taxon>Sordariomycetes</taxon>
        <taxon>Hypocreomycetidae</taxon>
        <taxon>Glomerellales</taxon>
        <taxon>Plectosphaerellaceae</taxon>
        <taxon>Verticillium</taxon>
    </lineage>
</organism>
<dbReference type="AlphaFoldDB" id="A0A0G4NDQ2"/>
<evidence type="ECO:0000256" key="1">
    <source>
        <dbReference type="SAM" id="MobiDB-lite"/>
    </source>
</evidence>
<feature type="non-terminal residue" evidence="2">
    <location>
        <position position="1"/>
    </location>
</feature>
<protein>
    <submittedName>
        <fullName evidence="2">Uncharacterized protein</fullName>
    </submittedName>
</protein>
<evidence type="ECO:0000313" key="3">
    <source>
        <dbReference type="Proteomes" id="UP000045706"/>
    </source>
</evidence>
<accession>A0A0G4NDQ2</accession>